<dbReference type="PROSITE" id="PS00107">
    <property type="entry name" value="PROTEIN_KINASE_ATP"/>
    <property type="match status" value="1"/>
</dbReference>
<dbReference type="PROSITE" id="PS50011">
    <property type="entry name" value="PROTEIN_KINASE_DOM"/>
    <property type="match status" value="1"/>
</dbReference>
<dbReference type="GO" id="GO:0038061">
    <property type="term" value="P:non-canonical NF-kappaB signal transduction"/>
    <property type="evidence" value="ECO:0007669"/>
    <property type="project" value="UniProtKB-ARBA"/>
</dbReference>
<keyword evidence="7" id="KW-0808">Transferase</keyword>
<comment type="catalytic activity">
    <reaction evidence="12">
        <text>L-threonyl-[protein] + ATP = O-phospho-L-threonyl-[protein] + ADP + H(+)</text>
        <dbReference type="Rhea" id="RHEA:46608"/>
        <dbReference type="Rhea" id="RHEA-COMP:11060"/>
        <dbReference type="Rhea" id="RHEA-COMP:11605"/>
        <dbReference type="ChEBI" id="CHEBI:15378"/>
        <dbReference type="ChEBI" id="CHEBI:30013"/>
        <dbReference type="ChEBI" id="CHEBI:30616"/>
        <dbReference type="ChEBI" id="CHEBI:61977"/>
        <dbReference type="ChEBI" id="CHEBI:456216"/>
        <dbReference type="EC" id="2.7.11.25"/>
    </reaction>
</comment>
<evidence type="ECO:0000256" key="10">
    <source>
        <dbReference type="ARBA" id="ARBA00022840"/>
    </source>
</evidence>
<evidence type="ECO:0000256" key="14">
    <source>
        <dbReference type="ARBA" id="ARBA00069017"/>
    </source>
</evidence>
<evidence type="ECO:0000256" key="1">
    <source>
        <dbReference type="ARBA" id="ARBA00004496"/>
    </source>
</evidence>
<evidence type="ECO:0000256" key="18">
    <source>
        <dbReference type="SAM" id="MobiDB-lite"/>
    </source>
</evidence>
<evidence type="ECO:0000256" key="7">
    <source>
        <dbReference type="ARBA" id="ARBA00022679"/>
    </source>
</evidence>
<evidence type="ECO:0000256" key="8">
    <source>
        <dbReference type="ARBA" id="ARBA00022741"/>
    </source>
</evidence>
<evidence type="ECO:0000256" key="11">
    <source>
        <dbReference type="ARBA" id="ARBA00022843"/>
    </source>
</evidence>
<dbReference type="FunFam" id="1.10.510.10:FF:000383">
    <property type="entry name" value="Mitogen-activated protein kinase kinase kinase 14"/>
    <property type="match status" value="1"/>
</dbReference>
<accession>A0A8B7V6T4</accession>
<dbReference type="InterPro" id="IPR017441">
    <property type="entry name" value="Protein_kinase_ATP_BS"/>
</dbReference>
<name>A0A8B7V6T4_CASCN</name>
<dbReference type="RefSeq" id="XP_020027418.1">
    <property type="nucleotide sequence ID" value="XM_020171829.1"/>
</dbReference>
<evidence type="ECO:0000256" key="4">
    <source>
        <dbReference type="ARBA" id="ARBA00022490"/>
    </source>
</evidence>
<dbReference type="GeneID" id="109691665"/>
<dbReference type="GO" id="GO:0004709">
    <property type="term" value="F:MAP kinase kinase kinase activity"/>
    <property type="evidence" value="ECO:0007669"/>
    <property type="project" value="UniProtKB-EC"/>
</dbReference>
<dbReference type="FunFam" id="3.30.200.20:FF:000326">
    <property type="entry name" value="Mitogen-activated protein kinase kinase kinase 14"/>
    <property type="match status" value="1"/>
</dbReference>
<evidence type="ECO:0000256" key="3">
    <source>
        <dbReference type="ARBA" id="ARBA00012406"/>
    </source>
</evidence>
<evidence type="ECO:0000256" key="13">
    <source>
        <dbReference type="ARBA" id="ARBA00048329"/>
    </source>
</evidence>
<dbReference type="CDD" id="cd13991">
    <property type="entry name" value="STKc_NIK"/>
    <property type="match status" value="1"/>
</dbReference>
<dbReference type="Gene3D" id="1.10.510.10">
    <property type="entry name" value="Transferase(Phosphotransferase) domain 1"/>
    <property type="match status" value="1"/>
</dbReference>
<keyword evidence="4" id="KW-0963">Cytoplasm</keyword>
<dbReference type="GO" id="GO:0005524">
    <property type="term" value="F:ATP binding"/>
    <property type="evidence" value="ECO:0007669"/>
    <property type="project" value="UniProtKB-UniRule"/>
</dbReference>
<dbReference type="Proteomes" id="UP001732720">
    <property type="component" value="Chromosome 11"/>
</dbReference>
<comment type="subcellular location">
    <subcellularLocation>
        <location evidence="1">Cytoplasm</location>
    </subcellularLocation>
</comment>
<dbReference type="InterPro" id="IPR011009">
    <property type="entry name" value="Kinase-like_dom_sf"/>
</dbReference>
<evidence type="ECO:0000256" key="9">
    <source>
        <dbReference type="ARBA" id="ARBA00022777"/>
    </source>
</evidence>
<dbReference type="InterPro" id="IPR050538">
    <property type="entry name" value="MAP_kinase_kinase_kinase"/>
</dbReference>
<keyword evidence="5" id="KW-0723">Serine/threonine-protein kinase</keyword>
<dbReference type="PANTHER" id="PTHR48016">
    <property type="entry name" value="MAP KINASE KINASE KINASE SSK2-RELATED-RELATED"/>
    <property type="match status" value="1"/>
</dbReference>
<dbReference type="Gene3D" id="3.30.200.20">
    <property type="entry name" value="Phosphorylase Kinase, domain 1"/>
    <property type="match status" value="1"/>
</dbReference>
<keyword evidence="8 17" id="KW-0547">Nucleotide-binding</keyword>
<dbReference type="SMART" id="SM00220">
    <property type="entry name" value="S_TKc"/>
    <property type="match status" value="1"/>
</dbReference>
<dbReference type="PROSITE" id="PS00108">
    <property type="entry name" value="PROTEIN_KINASE_ST"/>
    <property type="match status" value="1"/>
</dbReference>
<dbReference type="CTD" id="9020"/>
<evidence type="ECO:0000256" key="5">
    <source>
        <dbReference type="ARBA" id="ARBA00022527"/>
    </source>
</evidence>
<feature type="region of interest" description="Disordered" evidence="18">
    <location>
        <begin position="135"/>
        <end position="177"/>
    </location>
</feature>
<evidence type="ECO:0000256" key="15">
    <source>
        <dbReference type="ARBA" id="ARBA00076928"/>
    </source>
</evidence>
<dbReference type="SUPFAM" id="SSF56112">
    <property type="entry name" value="Protein kinase-like (PK-like)"/>
    <property type="match status" value="1"/>
</dbReference>
<keyword evidence="20" id="KW-1185">Reference proteome</keyword>
<feature type="compositionally biased region" description="Basic residues" evidence="18">
    <location>
        <begin position="135"/>
        <end position="151"/>
    </location>
</feature>
<comment type="similarity">
    <text evidence="2">Belongs to the protein kinase superfamily. STE Ser/Thr protein kinase family. MAP kinase kinase kinase subfamily.</text>
</comment>
<dbReference type="OrthoDB" id="5836549at2759"/>
<dbReference type="AlphaFoldDB" id="A0A8B7V6T4"/>
<dbReference type="Pfam" id="PF00069">
    <property type="entry name" value="Pkinase"/>
    <property type="match status" value="1"/>
</dbReference>
<keyword evidence="10 17" id="KW-0067">ATP-binding</keyword>
<feature type="domain" description="Protein kinase" evidence="19">
    <location>
        <begin position="400"/>
        <end position="661"/>
    </location>
</feature>
<dbReference type="InterPro" id="IPR042787">
    <property type="entry name" value="M3K14_STKc"/>
</dbReference>
<dbReference type="GO" id="GO:0005737">
    <property type="term" value="C:cytoplasm"/>
    <property type="evidence" value="ECO:0007669"/>
    <property type="project" value="UniProtKB-SubCell"/>
</dbReference>
<proteinExistence type="inferred from homology"/>
<dbReference type="PANTHER" id="PTHR48016:SF9">
    <property type="entry name" value="MITOGEN-ACTIVATED PROTEIN KINASE KINASE KINASE 14"/>
    <property type="match status" value="1"/>
</dbReference>
<gene>
    <name evidence="21" type="primary">Map3k14</name>
</gene>
<keyword evidence="9 21" id="KW-0418">Kinase</keyword>
<evidence type="ECO:0000256" key="17">
    <source>
        <dbReference type="PROSITE-ProRule" id="PRU10141"/>
    </source>
</evidence>
<dbReference type="EC" id="2.7.11.25" evidence="3"/>
<keyword evidence="11" id="KW-0832">Ubl conjugation</keyword>
<evidence type="ECO:0000256" key="6">
    <source>
        <dbReference type="ARBA" id="ARBA00022553"/>
    </source>
</evidence>
<feature type="binding site" evidence="17">
    <location>
        <position position="430"/>
    </location>
    <ligand>
        <name>ATP</name>
        <dbReference type="ChEBI" id="CHEBI:30616"/>
    </ligand>
</feature>
<evidence type="ECO:0000256" key="2">
    <source>
        <dbReference type="ARBA" id="ARBA00006529"/>
    </source>
</evidence>
<comment type="catalytic activity">
    <reaction evidence="13">
        <text>L-seryl-[protein] + ATP = O-phospho-L-seryl-[protein] + ADP + H(+)</text>
        <dbReference type="Rhea" id="RHEA:17989"/>
        <dbReference type="Rhea" id="RHEA-COMP:9863"/>
        <dbReference type="Rhea" id="RHEA-COMP:11604"/>
        <dbReference type="ChEBI" id="CHEBI:15378"/>
        <dbReference type="ChEBI" id="CHEBI:29999"/>
        <dbReference type="ChEBI" id="CHEBI:30616"/>
        <dbReference type="ChEBI" id="CHEBI:83421"/>
        <dbReference type="ChEBI" id="CHEBI:456216"/>
        <dbReference type="EC" id="2.7.11.25"/>
    </reaction>
</comment>
<evidence type="ECO:0000259" key="19">
    <source>
        <dbReference type="PROSITE" id="PS50011"/>
    </source>
</evidence>
<organism evidence="21">
    <name type="scientific">Castor canadensis</name>
    <name type="common">American beaver</name>
    <dbReference type="NCBI Taxonomy" id="51338"/>
    <lineage>
        <taxon>Eukaryota</taxon>
        <taxon>Metazoa</taxon>
        <taxon>Chordata</taxon>
        <taxon>Craniata</taxon>
        <taxon>Vertebrata</taxon>
        <taxon>Euteleostomi</taxon>
        <taxon>Mammalia</taxon>
        <taxon>Eutheria</taxon>
        <taxon>Euarchontoglires</taxon>
        <taxon>Glires</taxon>
        <taxon>Rodentia</taxon>
        <taxon>Castorimorpha</taxon>
        <taxon>Castoridae</taxon>
        <taxon>Castor</taxon>
    </lineage>
</organism>
<evidence type="ECO:0000256" key="16">
    <source>
        <dbReference type="ARBA" id="ARBA00081622"/>
    </source>
</evidence>
<reference evidence="21" key="1">
    <citation type="submission" date="2025-08" db="UniProtKB">
        <authorList>
            <consortium name="RefSeq"/>
        </authorList>
    </citation>
    <scope>IDENTIFICATION</scope>
    <source>
        <tissue evidence="21">Leukocyte</tissue>
    </source>
</reference>
<keyword evidence="6" id="KW-0597">Phosphoprotein</keyword>
<evidence type="ECO:0000313" key="21">
    <source>
        <dbReference type="RefSeq" id="XP_020027418.1"/>
    </source>
</evidence>
<protein>
    <recommendedName>
        <fullName evidence="14">Mitogen-activated protein kinase kinase kinase 14</fullName>
        <ecNumber evidence="3">2.7.11.25</ecNumber>
    </recommendedName>
    <alternativeName>
        <fullName evidence="15">NF-kappa-beta-inducing kinase</fullName>
    </alternativeName>
    <alternativeName>
        <fullName evidence="16">Serine/threonine-protein kinase NIK</fullName>
    </alternativeName>
</protein>
<sequence length="829" mass="91487">MAVMEVACPGTPGSIVGQQKELAKAKEKTQSLGKKQSCVYKLEAVEKSPVFCGKWEILNDVITKGTAKEGSEGGPTAISIIAQAECENSQEFSPTFSERIFIAGSQQYSQSEGLDQIPNNVAHATEGKMARVCWKGKRRSKARKKRKKRSKSPAQVDVALAKPLPRTPEQESCTVPVQEDESPLGTLYVRNAPQFTKPLKEPGLGHLSFKKLDEGLRPVLPRPELHKLISPLQCLNHVWKLHYPQDTGPLPHSAHPFPYKRLPHPFPFHPLQPWKPHPLESFFLDKLAGVDSQQHLPGTHLSKLACVDNQKPLPGPHLEPGCSSRGTREKFSVEEYLVHALQGSVSSGQAHSLASLAKTWSAGSSRAQRLSPETEDNEGVLLTEKLKPVDYEYREEVHWATHQPRLGRGSFGEVHRMKDKHTGFQCAVKKVRVEVFRAEELMACAGLTSPRIVPLYGAVREGPWVNIFMELLEGGSLGQLIRQKGCLPEDRALYYLGQALEGLEYLHTRRVLHGDVKADNVLLSSDGSRAALCDFGHAMCLQPDGLGKSLLTGDYIPGTETHMAPEVVMGKPCDAKVDIWSSCCMMLHMLNGCHPWTQYFRGPLCLKIASEPPPVREIPTSCTPLTAQAIQEGLRKEPVHRASAVELRGKVGWALQQELFLNSLSQPFSLEEQEQILSCLSIDSLSLSEDSEKNPSKASQSSRDTLSSGVHSWSSQAEARSSSCNMVLARGRPTDTPSYFNGVKVQIQSLNGEHLHIREFHRVKVGDIATGISSQIPAPAFSLVTKDGQPVRYDMEVPDSGIDLQCTLAPDGSFAWSWRVKHGQLENRP</sequence>
<evidence type="ECO:0000256" key="12">
    <source>
        <dbReference type="ARBA" id="ARBA00047559"/>
    </source>
</evidence>
<feature type="compositionally biased region" description="Polar residues" evidence="18">
    <location>
        <begin position="696"/>
        <end position="711"/>
    </location>
</feature>
<dbReference type="InterPro" id="IPR008271">
    <property type="entry name" value="Ser/Thr_kinase_AS"/>
</dbReference>
<dbReference type="GO" id="GO:0007249">
    <property type="term" value="P:canonical NF-kappaB signal transduction"/>
    <property type="evidence" value="ECO:0007669"/>
    <property type="project" value="TreeGrafter"/>
</dbReference>
<feature type="region of interest" description="Disordered" evidence="18">
    <location>
        <begin position="689"/>
        <end position="712"/>
    </location>
</feature>
<evidence type="ECO:0000313" key="20">
    <source>
        <dbReference type="Proteomes" id="UP001732720"/>
    </source>
</evidence>
<dbReference type="InterPro" id="IPR000719">
    <property type="entry name" value="Prot_kinase_dom"/>
</dbReference>
<dbReference type="RefSeq" id="XP_020027418.1">
    <property type="nucleotide sequence ID" value="XM_020171829.2"/>
</dbReference>